<name>A0A7V3RGW2_UNCW3</name>
<gene>
    <name evidence="1" type="ORF">ENX68_03095</name>
</gene>
<accession>A0A7V3RGW2</accession>
<dbReference type="EMBL" id="DTOZ01000076">
    <property type="protein sequence ID" value="HGE77972.1"/>
    <property type="molecule type" value="Genomic_DNA"/>
</dbReference>
<sequence>MLHFFLFVIASVSEAISFVIGHFRNYYSVWFITRTDGIASPAFGGLNDRRSKLGSMTFRMNIPEEEKFGSG</sequence>
<protein>
    <submittedName>
        <fullName evidence="1">Uncharacterized protein</fullName>
    </submittedName>
</protein>
<reference evidence="1" key="1">
    <citation type="journal article" date="2020" name="mSystems">
        <title>Genome- and Community-Level Interaction Insights into Carbon Utilization and Element Cycling Functions of Hydrothermarchaeota in Hydrothermal Sediment.</title>
        <authorList>
            <person name="Zhou Z."/>
            <person name="Liu Y."/>
            <person name="Xu W."/>
            <person name="Pan J."/>
            <person name="Luo Z.H."/>
            <person name="Li M."/>
        </authorList>
    </citation>
    <scope>NUCLEOTIDE SEQUENCE [LARGE SCALE GENOMIC DNA]</scope>
    <source>
        <strain evidence="1">SpSt-961</strain>
    </source>
</reference>
<comment type="caution">
    <text evidence="1">The sequence shown here is derived from an EMBL/GenBank/DDBJ whole genome shotgun (WGS) entry which is preliminary data.</text>
</comment>
<dbReference type="AlphaFoldDB" id="A0A7V3RGW2"/>
<organism evidence="1">
    <name type="scientific">candidate division WOR-3 bacterium</name>
    <dbReference type="NCBI Taxonomy" id="2052148"/>
    <lineage>
        <taxon>Bacteria</taxon>
        <taxon>Bacteria division WOR-3</taxon>
    </lineage>
</organism>
<proteinExistence type="predicted"/>
<evidence type="ECO:0000313" key="1">
    <source>
        <dbReference type="EMBL" id="HGE77972.1"/>
    </source>
</evidence>